<keyword evidence="3" id="KW-1185">Reference proteome</keyword>
<evidence type="ECO:0008006" key="4">
    <source>
        <dbReference type="Google" id="ProtNLM"/>
    </source>
</evidence>
<accession>A0ABU3VNN0</accession>
<feature type="transmembrane region" description="Helical" evidence="1">
    <location>
        <begin position="59"/>
        <end position="79"/>
    </location>
</feature>
<proteinExistence type="predicted"/>
<protein>
    <recommendedName>
        <fullName evidence="4">SdpI family protein</fullName>
    </recommendedName>
</protein>
<name>A0ABU3VNN0_9EURY</name>
<dbReference type="InterPro" id="IPR025962">
    <property type="entry name" value="SdpI/YhfL"/>
</dbReference>
<feature type="transmembrane region" description="Helical" evidence="1">
    <location>
        <begin position="85"/>
        <end position="108"/>
    </location>
</feature>
<evidence type="ECO:0000313" key="2">
    <source>
        <dbReference type="EMBL" id="MDV0444997.1"/>
    </source>
</evidence>
<keyword evidence="1" id="KW-0812">Transmembrane</keyword>
<reference evidence="2 3" key="1">
    <citation type="submission" date="2023-06" db="EMBL/GenBank/DDBJ databases">
        <title>Genome sequence of Methanimicrococcus sp. At1.</title>
        <authorList>
            <person name="Protasov E."/>
            <person name="Platt K."/>
            <person name="Poehlein A."/>
            <person name="Daniel R."/>
            <person name="Brune A."/>
        </authorList>
    </citation>
    <scope>NUCLEOTIDE SEQUENCE [LARGE SCALE GENOMIC DNA]</scope>
    <source>
        <strain evidence="2 3">At1</strain>
    </source>
</reference>
<dbReference type="Pfam" id="PF13630">
    <property type="entry name" value="SdpI"/>
    <property type="match status" value="1"/>
</dbReference>
<organism evidence="2 3">
    <name type="scientific">Methanimicrococcus hacksteinii</name>
    <dbReference type="NCBI Taxonomy" id="3028293"/>
    <lineage>
        <taxon>Archaea</taxon>
        <taxon>Methanobacteriati</taxon>
        <taxon>Methanobacteriota</taxon>
        <taxon>Stenosarchaea group</taxon>
        <taxon>Methanomicrobia</taxon>
        <taxon>Methanosarcinales</taxon>
        <taxon>Methanosarcinaceae</taxon>
        <taxon>Methanimicrococcus</taxon>
    </lineage>
</organism>
<feature type="transmembrane region" description="Helical" evidence="1">
    <location>
        <begin position="6"/>
        <end position="23"/>
    </location>
</feature>
<evidence type="ECO:0000313" key="3">
    <source>
        <dbReference type="Proteomes" id="UP001272052"/>
    </source>
</evidence>
<sequence length="134" mass="15213">MNLFYLFSMLILPALMIGLGFLWRKNGPKQINGIYGYRTARSTSSPEAWNFAHVYSARLYLILGIVLLIPTLISIRHYWSADADTIAVLSIAVLTVQTIVFVLTIPITESALKKHFDKNGNRKEKQMPQTQENN</sequence>
<keyword evidence="1" id="KW-1133">Transmembrane helix</keyword>
<comment type="caution">
    <text evidence="2">The sequence shown here is derived from an EMBL/GenBank/DDBJ whole genome shotgun (WGS) entry which is preliminary data.</text>
</comment>
<evidence type="ECO:0000256" key="1">
    <source>
        <dbReference type="SAM" id="Phobius"/>
    </source>
</evidence>
<gene>
    <name evidence="2" type="ORF">MmiAt1_05490</name>
</gene>
<keyword evidence="1" id="KW-0472">Membrane</keyword>
<dbReference type="Proteomes" id="UP001272052">
    <property type="component" value="Unassembled WGS sequence"/>
</dbReference>
<dbReference type="EMBL" id="JAWDKC010000011">
    <property type="protein sequence ID" value="MDV0444997.1"/>
    <property type="molecule type" value="Genomic_DNA"/>
</dbReference>